<comment type="caution">
    <text evidence="2">The sequence shown here is derived from an EMBL/GenBank/DDBJ whole genome shotgun (WGS) entry which is preliminary data.</text>
</comment>
<dbReference type="SUPFAM" id="SSF49299">
    <property type="entry name" value="PKD domain"/>
    <property type="match status" value="1"/>
</dbReference>
<dbReference type="Pfam" id="PF00801">
    <property type="entry name" value="PKD"/>
    <property type="match status" value="1"/>
</dbReference>
<dbReference type="Gene3D" id="2.60.40.10">
    <property type="entry name" value="Immunoglobulins"/>
    <property type="match status" value="1"/>
</dbReference>
<dbReference type="InterPro" id="IPR013783">
    <property type="entry name" value="Ig-like_fold"/>
</dbReference>
<evidence type="ECO:0000313" key="2">
    <source>
        <dbReference type="EMBL" id="GAA5088038.1"/>
    </source>
</evidence>
<organism evidence="2 3">
    <name type="scientific">Microbacterium yannicii</name>
    <dbReference type="NCBI Taxonomy" id="671622"/>
    <lineage>
        <taxon>Bacteria</taxon>
        <taxon>Bacillati</taxon>
        <taxon>Actinomycetota</taxon>
        <taxon>Actinomycetes</taxon>
        <taxon>Micrococcales</taxon>
        <taxon>Microbacteriaceae</taxon>
        <taxon>Microbacterium</taxon>
    </lineage>
</organism>
<dbReference type="InterPro" id="IPR035986">
    <property type="entry name" value="PKD_dom_sf"/>
</dbReference>
<reference evidence="3" key="1">
    <citation type="journal article" date="2019" name="Int. J. Syst. Evol. Microbiol.">
        <title>The Global Catalogue of Microorganisms (GCM) 10K type strain sequencing project: providing services to taxonomists for standard genome sequencing and annotation.</title>
        <authorList>
            <consortium name="The Broad Institute Genomics Platform"/>
            <consortium name="The Broad Institute Genome Sequencing Center for Infectious Disease"/>
            <person name="Wu L."/>
            <person name="Ma J."/>
        </authorList>
    </citation>
    <scope>NUCLEOTIDE SEQUENCE [LARGE SCALE GENOMIC DNA]</scope>
    <source>
        <strain evidence="3">JCM 18959</strain>
    </source>
</reference>
<sequence>MIGGIPSALHIDNDVEGNLLRISTSLRRGAPAAILALALVATMATGSPASAAPPVDCVTAPGGAVLVTPDCNDPLYAAPVIDSESDETEPVAHHKVSGHFEGTQMQFNIYLPPADTFQGRFFQYTYPLTDANATARAIGFGAENGGYTVQAGSSTGNSLGYRHDAAAAKFAETVASAYYGVPPTGINGYLYGASGGSFQTIGAAESTTGVWQGFVPMVMGTPMSTPYTFFIRAMARLVLADKAQQISDAVLPGGSGDPYAGLDAAESAMLRELTAFGVPLRGWEDPDYLLGLSAPDGLLGFGSVVQAIDPSYADDFWSKPGYLGTEQSPLGDEVRAALAAGGDRWDIALRSYYRHQLPPADSGYYGFDQFRDAAGSPLYPQRSLVVGPLVLRGSSGNASYSGQIHGKMIVVDNLLDVDAMPWHADWYAKRVAASLGQSEFRNNFRLYYNDNADHLGGDGDEGHGANRLISYWGVPEQALRDLSAWVEKGTPAPASTKYTATNAQIEVPRLALARKGVQPVVDVTANLHSDVVHTRVGRTVAFAAVIQLPGTAGRVVTTEWDFPGTGDFVERRFVGSKLGAVGATSYTFTQPGTYYVGVRVTAQRGNPSSAFGRVQNIDRIRIVVE</sequence>
<name>A0ABP9M2F1_9MICO</name>
<gene>
    <name evidence="2" type="ORF">GCM10025760_09960</name>
</gene>
<keyword evidence="3" id="KW-1185">Reference proteome</keyword>
<evidence type="ECO:0000259" key="1">
    <source>
        <dbReference type="Pfam" id="PF00801"/>
    </source>
</evidence>
<proteinExistence type="predicted"/>
<accession>A0ABP9M2F1</accession>
<dbReference type="EMBL" id="BAABKZ010000001">
    <property type="protein sequence ID" value="GAA5088038.1"/>
    <property type="molecule type" value="Genomic_DNA"/>
</dbReference>
<dbReference type="Proteomes" id="UP001501407">
    <property type="component" value="Unassembled WGS sequence"/>
</dbReference>
<dbReference type="InterPro" id="IPR000601">
    <property type="entry name" value="PKD_dom"/>
</dbReference>
<evidence type="ECO:0000313" key="3">
    <source>
        <dbReference type="Proteomes" id="UP001501407"/>
    </source>
</evidence>
<feature type="domain" description="PKD" evidence="1">
    <location>
        <begin position="536"/>
        <end position="607"/>
    </location>
</feature>
<protein>
    <recommendedName>
        <fullName evidence="1">PKD domain-containing protein</fullName>
    </recommendedName>
</protein>